<protein>
    <submittedName>
        <fullName evidence="5">Integrase family protein</fullName>
    </submittedName>
</protein>
<dbReference type="OrthoDB" id="9785687at2"/>
<organism evidence="5 6">
    <name type="scientific">Desulfofarcimen acetoxidans (strain ATCC 49208 / DSM 771 / KCTC 5769 / VKM B-1644 / 5575)</name>
    <name type="common">Desulfotomaculum acetoxidans</name>
    <dbReference type="NCBI Taxonomy" id="485916"/>
    <lineage>
        <taxon>Bacteria</taxon>
        <taxon>Bacillati</taxon>
        <taxon>Bacillota</taxon>
        <taxon>Clostridia</taxon>
        <taxon>Eubacteriales</taxon>
        <taxon>Peptococcaceae</taxon>
        <taxon>Desulfofarcimen</taxon>
    </lineage>
</organism>
<dbReference type="EMBL" id="CP001720">
    <property type="protein sequence ID" value="ACV63231.1"/>
    <property type="molecule type" value="Genomic_DNA"/>
</dbReference>
<sequence>MSVAYIILGGIPIAKRRKNTLEPVFVSAIEEKVPEFTDAEKLFYASEKSKNRLKRTIQWHQENIQAFKRAMFEQGIELNLNNITYRTIRNNLVLYAIEKWGNQPQTVNMRIRTLKQFFDFLVSEGYLAENPAARVEKLKTANTLIVALNKDQVRRLLAVPDKDTLTGFRDYTIMLLLLDTGLRLSEISGLRISDLHFTENFIKVMGKGAKERTVPLQGKLKKTLREYLQHRGKEPDHDFVFITIDNNPIKNRTIQDRLDIISKKAGVTEIRTSPHTWRHTFARMYILNGGDAFSLKTILGHNSWEMVHRYVKIFGTEVNTQHLKASPLKNLDDNY</sequence>
<name>C8W0H6_DESAS</name>
<dbReference type="InterPro" id="IPR011010">
    <property type="entry name" value="DNA_brk_join_enz"/>
</dbReference>
<dbReference type="Gene3D" id="1.10.443.10">
    <property type="entry name" value="Intergrase catalytic core"/>
    <property type="match status" value="1"/>
</dbReference>
<dbReference type="STRING" id="485916.Dtox_2420"/>
<evidence type="ECO:0000256" key="1">
    <source>
        <dbReference type="ARBA" id="ARBA00008857"/>
    </source>
</evidence>
<keyword evidence="6" id="KW-1185">Reference proteome</keyword>
<evidence type="ECO:0000313" key="5">
    <source>
        <dbReference type="EMBL" id="ACV63231.1"/>
    </source>
</evidence>
<dbReference type="GO" id="GO:0003677">
    <property type="term" value="F:DNA binding"/>
    <property type="evidence" value="ECO:0007669"/>
    <property type="project" value="UniProtKB-KW"/>
</dbReference>
<dbReference type="InterPro" id="IPR010998">
    <property type="entry name" value="Integrase_recombinase_N"/>
</dbReference>
<reference evidence="5 6" key="1">
    <citation type="journal article" date="2009" name="Stand. Genomic Sci.">
        <title>Complete genome sequence of Desulfotomaculum acetoxidans type strain (5575).</title>
        <authorList>
            <person name="Spring S."/>
            <person name="Lapidus A."/>
            <person name="Schroder M."/>
            <person name="Gleim D."/>
            <person name="Sims D."/>
            <person name="Meincke L."/>
            <person name="Glavina Del Rio T."/>
            <person name="Tice H."/>
            <person name="Copeland A."/>
            <person name="Cheng J.F."/>
            <person name="Lucas S."/>
            <person name="Chen F."/>
            <person name="Nolan M."/>
            <person name="Bruce D."/>
            <person name="Goodwin L."/>
            <person name="Pitluck S."/>
            <person name="Ivanova N."/>
            <person name="Mavromatis K."/>
            <person name="Mikhailova N."/>
            <person name="Pati A."/>
            <person name="Chen A."/>
            <person name="Palaniappan K."/>
            <person name="Land M."/>
            <person name="Hauser L."/>
            <person name="Chang Y.J."/>
            <person name="Jeffries C.D."/>
            <person name="Chain P."/>
            <person name="Saunders E."/>
            <person name="Brettin T."/>
            <person name="Detter J.C."/>
            <person name="Goker M."/>
            <person name="Bristow J."/>
            <person name="Eisen J.A."/>
            <person name="Markowitz V."/>
            <person name="Hugenholtz P."/>
            <person name="Kyrpides N.C."/>
            <person name="Klenk H.P."/>
            <person name="Han C."/>
        </authorList>
    </citation>
    <scope>NUCLEOTIDE SEQUENCE [LARGE SCALE GENOMIC DNA]</scope>
    <source>
        <strain evidence="6">ATCC 49208 / DSM 771 / VKM B-1644</strain>
    </source>
</reference>
<dbReference type="InterPro" id="IPR013762">
    <property type="entry name" value="Integrase-like_cat_sf"/>
</dbReference>
<evidence type="ECO:0000256" key="3">
    <source>
        <dbReference type="ARBA" id="ARBA00023172"/>
    </source>
</evidence>
<dbReference type="AlphaFoldDB" id="C8W0H6"/>
<dbReference type="KEGG" id="dae:Dtox_2420"/>
<keyword evidence="3" id="KW-0233">DNA recombination</keyword>
<dbReference type="eggNOG" id="COG4974">
    <property type="taxonomic scope" value="Bacteria"/>
</dbReference>
<dbReference type="HOGENOM" id="CLU_027562_9_2_9"/>
<proteinExistence type="inferred from homology"/>
<dbReference type="PANTHER" id="PTHR30349">
    <property type="entry name" value="PHAGE INTEGRASE-RELATED"/>
    <property type="match status" value="1"/>
</dbReference>
<dbReference type="GO" id="GO:0015074">
    <property type="term" value="P:DNA integration"/>
    <property type="evidence" value="ECO:0007669"/>
    <property type="project" value="InterPro"/>
</dbReference>
<dbReference type="InterPro" id="IPR002104">
    <property type="entry name" value="Integrase_catalytic"/>
</dbReference>
<dbReference type="InterPro" id="IPR050090">
    <property type="entry name" value="Tyrosine_recombinase_XerCD"/>
</dbReference>
<evidence type="ECO:0000259" key="4">
    <source>
        <dbReference type="PROSITE" id="PS51898"/>
    </source>
</evidence>
<dbReference type="Proteomes" id="UP000002217">
    <property type="component" value="Chromosome"/>
</dbReference>
<feature type="domain" description="Tyr recombinase" evidence="4">
    <location>
        <begin position="143"/>
        <end position="323"/>
    </location>
</feature>
<gene>
    <name evidence="5" type="ordered locus">Dtox_2420</name>
</gene>
<dbReference type="Pfam" id="PF00589">
    <property type="entry name" value="Phage_integrase"/>
    <property type="match status" value="1"/>
</dbReference>
<evidence type="ECO:0000313" key="6">
    <source>
        <dbReference type="Proteomes" id="UP000002217"/>
    </source>
</evidence>
<comment type="similarity">
    <text evidence="1">Belongs to the 'phage' integrase family.</text>
</comment>
<dbReference type="Gene3D" id="1.10.150.130">
    <property type="match status" value="1"/>
</dbReference>
<dbReference type="RefSeq" id="WP_015757932.1">
    <property type="nucleotide sequence ID" value="NC_013216.1"/>
</dbReference>
<dbReference type="SUPFAM" id="SSF56349">
    <property type="entry name" value="DNA breaking-rejoining enzymes"/>
    <property type="match status" value="1"/>
</dbReference>
<accession>C8W0H6</accession>
<dbReference type="PANTHER" id="PTHR30349:SF64">
    <property type="entry name" value="PROPHAGE INTEGRASE INTD-RELATED"/>
    <property type="match status" value="1"/>
</dbReference>
<dbReference type="GO" id="GO:0006310">
    <property type="term" value="P:DNA recombination"/>
    <property type="evidence" value="ECO:0007669"/>
    <property type="project" value="UniProtKB-KW"/>
</dbReference>
<evidence type="ECO:0000256" key="2">
    <source>
        <dbReference type="ARBA" id="ARBA00023125"/>
    </source>
</evidence>
<dbReference type="PROSITE" id="PS51898">
    <property type="entry name" value="TYR_RECOMBINASE"/>
    <property type="match status" value="1"/>
</dbReference>
<keyword evidence="2" id="KW-0238">DNA-binding</keyword>